<accession>A0A7S0G757</accession>
<evidence type="ECO:0000313" key="2">
    <source>
        <dbReference type="EMBL" id="CAD8402945.1"/>
    </source>
</evidence>
<dbReference type="InterPro" id="IPR021883">
    <property type="entry name" value="LPA1-like"/>
</dbReference>
<dbReference type="Pfam" id="PF11998">
    <property type="entry name" value="DUF3493"/>
    <property type="match status" value="1"/>
</dbReference>
<dbReference type="PANTHER" id="PTHR35498:SF1">
    <property type="entry name" value="LOW PSII ACCUMULATION-LIKE PROTEIN"/>
    <property type="match status" value="1"/>
</dbReference>
<sequence>MAFVPSAGSFGSTFVQYGNSSPSSRSRRTLGADCRRSQRSKTGNVGVSMMAKKAAEYDMKTRLREELEAPFRKVRMTIYAASGVSATIGGFVSGSRILASMSGISGVQPLGETIPNFAIDLGVIAGAFFLYRQEVKAGERRLERLARGAMVGGLSIELSNGKVVKVSDLRGSRRILIVGGNSEKVKETLKAGKPFQKRLEERNLVVVPVGFDKISDFKEISGGWSGQSVAEAVLTNEWKLWAEEESKRVRAPDIQKDIFMTIIRKDGRVGARSSQGLAWQRLLDDFEKLPKKDKYGTP</sequence>
<dbReference type="PANTHER" id="PTHR35498">
    <property type="entry name" value="PROTEIN LOW PSII ACCUMULATION 1, CHLOROPLASTIC"/>
    <property type="match status" value="1"/>
</dbReference>
<dbReference type="AlphaFoldDB" id="A0A7S0G757"/>
<protein>
    <submittedName>
        <fullName evidence="2">Uncharacterized protein</fullName>
    </submittedName>
</protein>
<dbReference type="EMBL" id="HBEK01023610">
    <property type="protein sequence ID" value="CAD8402945.1"/>
    <property type="molecule type" value="Transcribed_RNA"/>
</dbReference>
<feature type="region of interest" description="Disordered" evidence="1">
    <location>
        <begin position="17"/>
        <end position="43"/>
    </location>
</feature>
<evidence type="ECO:0000256" key="1">
    <source>
        <dbReference type="SAM" id="MobiDB-lite"/>
    </source>
</evidence>
<gene>
    <name evidence="2" type="ORF">RMAR0315_LOCUS12950</name>
</gene>
<organism evidence="2">
    <name type="scientific">Rhodosorus marinus</name>
    <dbReference type="NCBI Taxonomy" id="101924"/>
    <lineage>
        <taxon>Eukaryota</taxon>
        <taxon>Rhodophyta</taxon>
        <taxon>Stylonematophyceae</taxon>
        <taxon>Stylonematales</taxon>
        <taxon>Stylonemataceae</taxon>
        <taxon>Rhodosorus</taxon>
    </lineage>
</organism>
<reference evidence="2" key="1">
    <citation type="submission" date="2021-01" db="EMBL/GenBank/DDBJ databases">
        <authorList>
            <person name="Corre E."/>
            <person name="Pelletier E."/>
            <person name="Niang G."/>
            <person name="Scheremetjew M."/>
            <person name="Finn R."/>
            <person name="Kale V."/>
            <person name="Holt S."/>
            <person name="Cochrane G."/>
            <person name="Meng A."/>
            <person name="Brown T."/>
            <person name="Cohen L."/>
        </authorList>
    </citation>
    <scope>NUCLEOTIDE SEQUENCE</scope>
    <source>
        <strain evidence="2">UTEX LB 2760</strain>
    </source>
</reference>
<name>A0A7S0G757_9RHOD</name>
<proteinExistence type="predicted"/>